<reference evidence="2 3" key="1">
    <citation type="journal article" date="2013" name="Proc. Natl. Acad. Sci. U.S.A.">
        <title>The king cobra genome reveals dynamic gene evolution and adaptation in the snake venom system.</title>
        <authorList>
            <person name="Vonk F.J."/>
            <person name="Casewell N.R."/>
            <person name="Henkel C.V."/>
            <person name="Heimberg A.M."/>
            <person name="Jansen H.J."/>
            <person name="McCleary R.J."/>
            <person name="Kerkkamp H.M."/>
            <person name="Vos R.A."/>
            <person name="Guerreiro I."/>
            <person name="Calvete J.J."/>
            <person name="Wuster W."/>
            <person name="Woods A.E."/>
            <person name="Logan J.M."/>
            <person name="Harrison R.A."/>
            <person name="Castoe T.A."/>
            <person name="de Koning A.P."/>
            <person name="Pollock D.D."/>
            <person name="Yandell M."/>
            <person name="Calderon D."/>
            <person name="Renjifo C."/>
            <person name="Currier R.B."/>
            <person name="Salgado D."/>
            <person name="Pla D."/>
            <person name="Sanz L."/>
            <person name="Hyder A.S."/>
            <person name="Ribeiro J.M."/>
            <person name="Arntzen J.W."/>
            <person name="van den Thillart G.E."/>
            <person name="Boetzer M."/>
            <person name="Pirovano W."/>
            <person name="Dirks R.P."/>
            <person name="Spaink H.P."/>
            <person name="Duboule D."/>
            <person name="McGlinn E."/>
            <person name="Kini R.M."/>
            <person name="Richardson M.K."/>
        </authorList>
    </citation>
    <scope>NUCLEOTIDE SEQUENCE</scope>
    <source>
        <tissue evidence="2">Blood</tissue>
    </source>
</reference>
<evidence type="ECO:0000256" key="1">
    <source>
        <dbReference type="SAM" id="MobiDB-lite"/>
    </source>
</evidence>
<sequence length="97" mass="10823">MWAGRCPDFLKRSEGRGPGYRLRMCGEKCPEFLTEPPFALVRMCGRRCPEFLKPSGGPSRVRGFVRPAANVRMKLPGENCGPIPAETKRSRKAGRNS</sequence>
<accession>V8NE49</accession>
<name>V8NE49_OPHHA</name>
<feature type="non-terminal residue" evidence="2">
    <location>
        <position position="1"/>
    </location>
</feature>
<comment type="caution">
    <text evidence="2">The sequence shown here is derived from an EMBL/GenBank/DDBJ whole genome shotgun (WGS) entry which is preliminary data.</text>
</comment>
<dbReference type="Proteomes" id="UP000018936">
    <property type="component" value="Unassembled WGS sequence"/>
</dbReference>
<gene>
    <name evidence="2" type="ORF">L345_14430</name>
</gene>
<feature type="region of interest" description="Disordered" evidence="1">
    <location>
        <begin position="76"/>
        <end position="97"/>
    </location>
</feature>
<protein>
    <submittedName>
        <fullName evidence="2">Uncharacterized protein</fullName>
    </submittedName>
</protein>
<keyword evidence="3" id="KW-1185">Reference proteome</keyword>
<organism evidence="2 3">
    <name type="scientific">Ophiophagus hannah</name>
    <name type="common">King cobra</name>
    <name type="synonym">Naja hannah</name>
    <dbReference type="NCBI Taxonomy" id="8665"/>
    <lineage>
        <taxon>Eukaryota</taxon>
        <taxon>Metazoa</taxon>
        <taxon>Chordata</taxon>
        <taxon>Craniata</taxon>
        <taxon>Vertebrata</taxon>
        <taxon>Euteleostomi</taxon>
        <taxon>Lepidosauria</taxon>
        <taxon>Squamata</taxon>
        <taxon>Bifurcata</taxon>
        <taxon>Unidentata</taxon>
        <taxon>Episquamata</taxon>
        <taxon>Toxicofera</taxon>
        <taxon>Serpentes</taxon>
        <taxon>Colubroidea</taxon>
        <taxon>Elapidae</taxon>
        <taxon>Elapinae</taxon>
        <taxon>Ophiophagus</taxon>
    </lineage>
</organism>
<dbReference type="EMBL" id="AZIM01005188">
    <property type="protein sequence ID" value="ETE59837.1"/>
    <property type="molecule type" value="Genomic_DNA"/>
</dbReference>
<evidence type="ECO:0000313" key="2">
    <source>
        <dbReference type="EMBL" id="ETE59837.1"/>
    </source>
</evidence>
<proteinExistence type="predicted"/>
<evidence type="ECO:0000313" key="3">
    <source>
        <dbReference type="Proteomes" id="UP000018936"/>
    </source>
</evidence>
<dbReference type="AlphaFoldDB" id="V8NE49"/>